<name>A0AA39HDL0_9BILA</name>
<organism evidence="1 2">
    <name type="scientific">Steinernema hermaphroditum</name>
    <dbReference type="NCBI Taxonomy" id="289476"/>
    <lineage>
        <taxon>Eukaryota</taxon>
        <taxon>Metazoa</taxon>
        <taxon>Ecdysozoa</taxon>
        <taxon>Nematoda</taxon>
        <taxon>Chromadorea</taxon>
        <taxon>Rhabditida</taxon>
        <taxon>Tylenchina</taxon>
        <taxon>Panagrolaimomorpha</taxon>
        <taxon>Strongyloidoidea</taxon>
        <taxon>Steinernematidae</taxon>
        <taxon>Steinernema</taxon>
    </lineage>
</organism>
<evidence type="ECO:0000313" key="1">
    <source>
        <dbReference type="EMBL" id="KAK0402744.1"/>
    </source>
</evidence>
<keyword evidence="2" id="KW-1185">Reference proteome</keyword>
<dbReference type="Proteomes" id="UP001175271">
    <property type="component" value="Unassembled WGS sequence"/>
</dbReference>
<comment type="caution">
    <text evidence="1">The sequence shown here is derived from an EMBL/GenBank/DDBJ whole genome shotgun (WGS) entry which is preliminary data.</text>
</comment>
<proteinExistence type="predicted"/>
<sequence length="106" mass="12060">MNVELDELCFTSTKCPAPSQPVTHTLSATFRLSGHHQHEGRTNAGTQLIFTNAPLRFEVLRPPTRQQQKGLPSDHKKTFVSKCPPPHFLNKFRDSPNKNVHRYVLT</sequence>
<reference evidence="1" key="1">
    <citation type="submission" date="2023-06" db="EMBL/GenBank/DDBJ databases">
        <title>Genomic analysis of the entomopathogenic nematode Steinernema hermaphroditum.</title>
        <authorList>
            <person name="Schwarz E.M."/>
            <person name="Heppert J.K."/>
            <person name="Baniya A."/>
            <person name="Schwartz H.T."/>
            <person name="Tan C.-H."/>
            <person name="Antoshechkin I."/>
            <person name="Sternberg P.W."/>
            <person name="Goodrich-Blair H."/>
            <person name="Dillman A.R."/>
        </authorList>
    </citation>
    <scope>NUCLEOTIDE SEQUENCE</scope>
    <source>
        <strain evidence="1">PS9179</strain>
        <tissue evidence="1">Whole animal</tissue>
    </source>
</reference>
<dbReference type="EMBL" id="JAUCMV010000004">
    <property type="protein sequence ID" value="KAK0402744.1"/>
    <property type="molecule type" value="Genomic_DNA"/>
</dbReference>
<accession>A0AA39HDL0</accession>
<dbReference type="AlphaFoldDB" id="A0AA39HDL0"/>
<evidence type="ECO:0000313" key="2">
    <source>
        <dbReference type="Proteomes" id="UP001175271"/>
    </source>
</evidence>
<protein>
    <submittedName>
        <fullName evidence="1">Uncharacterized protein</fullName>
    </submittedName>
</protein>
<gene>
    <name evidence="1" type="ORF">QR680_016508</name>
</gene>